<evidence type="ECO:0000256" key="1">
    <source>
        <dbReference type="SAM" id="MobiDB-lite"/>
    </source>
</evidence>
<reference evidence="2 3" key="1">
    <citation type="journal article" date="2021" name="bioRxiv">
        <title>Chromosome-scale and haplotype-resolved genome assembly of a tetraploid potato cultivar.</title>
        <authorList>
            <person name="Sun H."/>
            <person name="Jiao W.-B."/>
            <person name="Krause K."/>
            <person name="Campoy J.A."/>
            <person name="Goel M."/>
            <person name="Folz-Donahue K."/>
            <person name="Kukat C."/>
            <person name="Huettel B."/>
            <person name="Schneeberger K."/>
        </authorList>
    </citation>
    <scope>NUCLEOTIDE SEQUENCE [LARGE SCALE GENOMIC DNA]</scope>
    <source>
        <strain evidence="2">SolTubOtavaFocal</strain>
        <tissue evidence="2">Leaves</tissue>
    </source>
</reference>
<evidence type="ECO:0000313" key="2">
    <source>
        <dbReference type="EMBL" id="KAH0781861.1"/>
    </source>
</evidence>
<dbReference type="Proteomes" id="UP000826656">
    <property type="component" value="Unassembled WGS sequence"/>
</dbReference>
<dbReference type="EMBL" id="JAIVGD010000001">
    <property type="protein sequence ID" value="KAH0781861.1"/>
    <property type="molecule type" value="Genomic_DNA"/>
</dbReference>
<name>A0ABQ7WNL7_SOLTU</name>
<gene>
    <name evidence="2" type="ORF">KY290_001459</name>
</gene>
<feature type="region of interest" description="Disordered" evidence="1">
    <location>
        <begin position="1"/>
        <end position="20"/>
    </location>
</feature>
<proteinExistence type="predicted"/>
<keyword evidence="3" id="KW-1185">Reference proteome</keyword>
<evidence type="ECO:0000313" key="3">
    <source>
        <dbReference type="Proteomes" id="UP000826656"/>
    </source>
</evidence>
<organism evidence="2 3">
    <name type="scientific">Solanum tuberosum</name>
    <name type="common">Potato</name>
    <dbReference type="NCBI Taxonomy" id="4113"/>
    <lineage>
        <taxon>Eukaryota</taxon>
        <taxon>Viridiplantae</taxon>
        <taxon>Streptophyta</taxon>
        <taxon>Embryophyta</taxon>
        <taxon>Tracheophyta</taxon>
        <taxon>Spermatophyta</taxon>
        <taxon>Magnoliopsida</taxon>
        <taxon>eudicotyledons</taxon>
        <taxon>Gunneridae</taxon>
        <taxon>Pentapetalae</taxon>
        <taxon>asterids</taxon>
        <taxon>lamiids</taxon>
        <taxon>Solanales</taxon>
        <taxon>Solanaceae</taxon>
        <taxon>Solanoideae</taxon>
        <taxon>Solaneae</taxon>
        <taxon>Solanum</taxon>
    </lineage>
</organism>
<protein>
    <submittedName>
        <fullName evidence="2">Uncharacterized protein</fullName>
    </submittedName>
</protein>
<sequence>MHSAQLIPKSSAMAFHHSKGRTNQSPDWWDFLKKPRKVIPNRVVAMITSETNQPNNDGKIEPRVDMTQPGITSNNNVNVNLTALSTNNTWIINSGTSDNMNKDLSESQSLKPSSKPFISIANSGTSLVIGKGPIVLTDALRLDSVWDILTRGTLGYDVKRHNLYFLELPKGEEKKFSHAFRTYGLRKHRTMYGYGIEGSDISRLALNISDKSVFGNVTMPWNLCNLLLTNTFGNEQKIHSLCSLPHLPNLEPRVFGCTVYTHIPKALPGNWIRVQDEPYYKGGVTPLALHGENDIEETRMNRALWGETEFLELEAHEEREMPIPISWNRTLSHMKTMKESGKKEITIRKSKMKTMKKLFQKVQQSLH</sequence>
<accession>A0ABQ7WNL7</accession>
<comment type="caution">
    <text evidence="2">The sequence shown here is derived from an EMBL/GenBank/DDBJ whole genome shotgun (WGS) entry which is preliminary data.</text>
</comment>